<sequence length="41" mass="4653">MASGKSHTYGYKKSSKRSSLLKRMQIPLLGEQRCITRNGQI</sequence>
<evidence type="ECO:0000313" key="2">
    <source>
        <dbReference type="Proteomes" id="UP000187203"/>
    </source>
</evidence>
<name>A0A1R3GQQ3_9ROSI</name>
<dbReference type="EMBL" id="AWUE01021897">
    <property type="protein sequence ID" value="OMO60391.1"/>
    <property type="molecule type" value="Genomic_DNA"/>
</dbReference>
<comment type="caution">
    <text evidence="1">The sequence shown here is derived from an EMBL/GenBank/DDBJ whole genome shotgun (WGS) entry which is preliminary data.</text>
</comment>
<dbReference type="Proteomes" id="UP000187203">
    <property type="component" value="Unassembled WGS sequence"/>
</dbReference>
<reference evidence="2" key="1">
    <citation type="submission" date="2013-09" db="EMBL/GenBank/DDBJ databases">
        <title>Corchorus olitorius genome sequencing.</title>
        <authorList>
            <person name="Alam M."/>
            <person name="Haque M.S."/>
            <person name="Islam M.S."/>
            <person name="Emdad E.M."/>
            <person name="Islam M.M."/>
            <person name="Ahmed B."/>
            <person name="Halim A."/>
            <person name="Hossen Q.M.M."/>
            <person name="Hossain M.Z."/>
            <person name="Ahmed R."/>
            <person name="Khan M.M."/>
            <person name="Islam R."/>
            <person name="Rashid M.M."/>
            <person name="Khan S.A."/>
            <person name="Rahman M.S."/>
            <person name="Alam M."/>
            <person name="Yahiya A.S."/>
            <person name="Khan M.S."/>
            <person name="Azam M.S."/>
            <person name="Haque T."/>
            <person name="Lashkar M.Z.H."/>
            <person name="Akhand A.I."/>
            <person name="Morshed G."/>
            <person name="Roy S."/>
            <person name="Uddin K.S."/>
            <person name="Rabeya T."/>
            <person name="Hossain A.S."/>
            <person name="Chowdhury A."/>
            <person name="Snigdha A.R."/>
            <person name="Mortoza M.S."/>
            <person name="Matin S.A."/>
            <person name="Hoque S.M.E."/>
            <person name="Islam M.K."/>
            <person name="Roy D.K."/>
            <person name="Haider R."/>
            <person name="Moosa M.M."/>
            <person name="Elias S.M."/>
            <person name="Hasan A.M."/>
            <person name="Jahan S."/>
            <person name="Shafiuddin M."/>
            <person name="Mahmood N."/>
            <person name="Shommy N.S."/>
        </authorList>
    </citation>
    <scope>NUCLEOTIDE SEQUENCE [LARGE SCALE GENOMIC DNA]</scope>
    <source>
        <strain evidence="2">cv. O-4</strain>
    </source>
</reference>
<dbReference type="AlphaFoldDB" id="A0A1R3GQQ3"/>
<gene>
    <name evidence="1" type="ORF">COLO4_33840</name>
</gene>
<accession>A0A1R3GQQ3</accession>
<proteinExistence type="predicted"/>
<keyword evidence="2" id="KW-1185">Reference proteome</keyword>
<evidence type="ECO:0000313" key="1">
    <source>
        <dbReference type="EMBL" id="OMO60391.1"/>
    </source>
</evidence>
<protein>
    <submittedName>
        <fullName evidence="1">Uncharacterized protein</fullName>
    </submittedName>
</protein>
<organism evidence="1 2">
    <name type="scientific">Corchorus olitorius</name>
    <dbReference type="NCBI Taxonomy" id="93759"/>
    <lineage>
        <taxon>Eukaryota</taxon>
        <taxon>Viridiplantae</taxon>
        <taxon>Streptophyta</taxon>
        <taxon>Embryophyta</taxon>
        <taxon>Tracheophyta</taxon>
        <taxon>Spermatophyta</taxon>
        <taxon>Magnoliopsida</taxon>
        <taxon>eudicotyledons</taxon>
        <taxon>Gunneridae</taxon>
        <taxon>Pentapetalae</taxon>
        <taxon>rosids</taxon>
        <taxon>malvids</taxon>
        <taxon>Malvales</taxon>
        <taxon>Malvaceae</taxon>
        <taxon>Grewioideae</taxon>
        <taxon>Apeibeae</taxon>
        <taxon>Corchorus</taxon>
    </lineage>
</organism>